<dbReference type="Proteomes" id="UP000789920">
    <property type="component" value="Unassembled WGS sequence"/>
</dbReference>
<accession>A0ACA9Q0D8</accession>
<comment type="caution">
    <text evidence="1">The sequence shown here is derived from an EMBL/GenBank/DDBJ whole genome shotgun (WGS) entry which is preliminary data.</text>
</comment>
<name>A0ACA9Q0D8_9GLOM</name>
<evidence type="ECO:0000313" key="1">
    <source>
        <dbReference type="EMBL" id="CAG8732500.1"/>
    </source>
</evidence>
<evidence type="ECO:0000313" key="2">
    <source>
        <dbReference type="Proteomes" id="UP000789920"/>
    </source>
</evidence>
<organism evidence="1 2">
    <name type="scientific">Racocetra persica</name>
    <dbReference type="NCBI Taxonomy" id="160502"/>
    <lineage>
        <taxon>Eukaryota</taxon>
        <taxon>Fungi</taxon>
        <taxon>Fungi incertae sedis</taxon>
        <taxon>Mucoromycota</taxon>
        <taxon>Glomeromycotina</taxon>
        <taxon>Glomeromycetes</taxon>
        <taxon>Diversisporales</taxon>
        <taxon>Gigasporaceae</taxon>
        <taxon>Racocetra</taxon>
    </lineage>
</organism>
<proteinExistence type="predicted"/>
<gene>
    <name evidence="1" type="ORF">RPERSI_LOCUS12303</name>
</gene>
<dbReference type="EMBL" id="CAJVQC010026230">
    <property type="protein sequence ID" value="CAG8732500.1"/>
    <property type="molecule type" value="Genomic_DNA"/>
</dbReference>
<reference evidence="1" key="1">
    <citation type="submission" date="2021-06" db="EMBL/GenBank/DDBJ databases">
        <authorList>
            <person name="Kallberg Y."/>
            <person name="Tangrot J."/>
            <person name="Rosling A."/>
        </authorList>
    </citation>
    <scope>NUCLEOTIDE SEQUENCE</scope>
    <source>
        <strain evidence="1">MA461A</strain>
    </source>
</reference>
<sequence length="160" mass="18830">MTGDTKKIIEQLRQKLINYQKELKTLGKQFLKAKNGNKQDIAKLRDKVKELEQSELTNGEKQTKINQILTEYSEELEAVDKLLEEERTQYRSLRDQIIDKLCGPCSACVEKAQDKKHLRQKNFYLSALVGLLVVLFFVFHIWFIQWAWGRKVKCCNHSKK</sequence>
<protein>
    <submittedName>
        <fullName evidence="1">16150_t:CDS:1</fullName>
    </submittedName>
</protein>
<keyword evidence="2" id="KW-1185">Reference proteome</keyword>